<comment type="similarity">
    <text evidence="1">Belongs to the multicopper oxidase family.</text>
</comment>
<dbReference type="Gene3D" id="2.60.40.420">
    <property type="entry name" value="Cupredoxins - blue copper proteins"/>
    <property type="match status" value="5"/>
</dbReference>
<keyword evidence="2" id="KW-0325">Glycoprotein</keyword>
<evidence type="ECO:0000259" key="6">
    <source>
        <dbReference type="Pfam" id="PF07732"/>
    </source>
</evidence>
<dbReference type="Pfam" id="PF07732">
    <property type="entry name" value="Cu-oxidase_3"/>
    <property type="match status" value="1"/>
</dbReference>
<dbReference type="InterPro" id="IPR011707">
    <property type="entry name" value="Cu-oxidase-like_N"/>
</dbReference>
<dbReference type="EMBL" id="OOIL02000115">
    <property type="protein sequence ID" value="VFQ60400.1"/>
    <property type="molecule type" value="Genomic_DNA"/>
</dbReference>
<dbReference type="Pfam" id="PF00394">
    <property type="entry name" value="Cu-oxidase"/>
    <property type="match status" value="2"/>
</dbReference>
<protein>
    <recommendedName>
        <fullName evidence="9">Laccase</fullName>
    </recommendedName>
</protein>
<sequence length="823" mass="91012">MRILTDTETQNRLPTLPFASASRTPKLASFAPDVLSCNELTIMIPHNESQVYKTIHKSYRGIHINFEEIKGQDGRTYRLRISNVGLQNTVNFRVQNHVMRLVEVEGTHTQQVDLRSIDVHVGQSYSVLFTADQPAMDYYFVVNTPFTTKKGLVTTAVLHYADQSARPVFRDFRRSGHLKWSRDQATSINFVDPETPLLLADHFRIPGVYAPGSMPAAPPTTTAGYGEFRTETAVMGASFREFVEIVLQNNEKTLQTFHINGHNFFVVGMGWGGWNCANRTAYNLKDAVARVTTQVYPKSWTAIYVALDSVGIWNVRSEHWERKNGVMNRGNPYQDGMSGTNCPIPPGQNFTYKLQLKDQIGTFFYFPSLAFHKAAGGFGPIAILNRSVIPLPFPPPADEFTFLIGDWYNATHSALKGILDEGGNVDGGQNKSLLPPPDAILINGNGPKGLNNDSGWNFTLEAGKTYRLRISNVGLESSLNFRIQGHAMTLVEVEGTYTQQKVLSSIDVHVGQSYSVLVTADQTPKAYYVVVSSRFARSNLTATATLRYNGTDLSAAPVGPIPEAPPALDINSAMASSLNDIRTNLTASGARPNAQGTFHYGTINVTRAITLANSAGPVAGKLRYAVNGGSYVGPTDGTPLQLADDFGIPNVYVPGNMPNDSSIAGPVRTDTFVMNADYRDFFEVVFQNDEDTMQTWHFNGITFFVVGMGANKWTNASRNSYNLNDAISRSTTQVYPNSWTAVLVYLSNGGMWNVRSEVWARQYLGQQFYLRVFMTYPFPKEKRPVPDNVIRCGRAINRFTPPPPLTPPARSPAPTPIRPRPLP</sequence>
<dbReference type="InterPro" id="IPR008972">
    <property type="entry name" value="Cupredoxin"/>
</dbReference>
<feature type="region of interest" description="Disordered" evidence="3">
    <location>
        <begin position="798"/>
        <end position="823"/>
    </location>
</feature>
<reference evidence="7 8" key="1">
    <citation type="submission" date="2018-04" db="EMBL/GenBank/DDBJ databases">
        <authorList>
            <person name="Vogel A."/>
        </authorList>
    </citation>
    <scope>NUCLEOTIDE SEQUENCE [LARGE SCALE GENOMIC DNA]</scope>
</reference>
<feature type="domain" description="Plastocyanin-like" evidence="5">
    <location>
        <begin position="665"/>
        <end position="772"/>
    </location>
</feature>
<evidence type="ECO:0000256" key="1">
    <source>
        <dbReference type="ARBA" id="ARBA00010609"/>
    </source>
</evidence>
<dbReference type="GO" id="GO:0016491">
    <property type="term" value="F:oxidoreductase activity"/>
    <property type="evidence" value="ECO:0007669"/>
    <property type="project" value="InterPro"/>
</dbReference>
<dbReference type="PANTHER" id="PTHR11709:SF90">
    <property type="entry name" value="OS07G0510900 PROTEIN"/>
    <property type="match status" value="1"/>
</dbReference>
<dbReference type="OrthoDB" id="2121828at2759"/>
<feature type="domain" description="Plastocyanin-like" evidence="4">
    <location>
        <begin position="64"/>
        <end position="161"/>
    </location>
</feature>
<dbReference type="InterPro" id="IPR001117">
    <property type="entry name" value="Cu-oxidase_2nd"/>
</dbReference>
<evidence type="ECO:0000313" key="8">
    <source>
        <dbReference type="Proteomes" id="UP000595140"/>
    </source>
</evidence>
<dbReference type="GO" id="GO:0005507">
    <property type="term" value="F:copper ion binding"/>
    <property type="evidence" value="ECO:0007669"/>
    <property type="project" value="InterPro"/>
</dbReference>
<feature type="compositionally biased region" description="Pro residues" evidence="3">
    <location>
        <begin position="800"/>
        <end position="823"/>
    </location>
</feature>
<dbReference type="InterPro" id="IPR011706">
    <property type="entry name" value="Cu-oxidase_C"/>
</dbReference>
<dbReference type="PANTHER" id="PTHR11709">
    <property type="entry name" value="MULTI-COPPER OXIDASE"/>
    <property type="match status" value="1"/>
</dbReference>
<evidence type="ECO:0008006" key="9">
    <source>
        <dbReference type="Google" id="ProtNLM"/>
    </source>
</evidence>
<feature type="domain" description="Plastocyanin-like" evidence="4">
    <location>
        <begin position="399"/>
        <end position="550"/>
    </location>
</feature>
<feature type="domain" description="Plastocyanin-like" evidence="6">
    <location>
        <begin position="324"/>
        <end position="386"/>
    </location>
</feature>
<gene>
    <name evidence="7" type="ORF">CCAM_LOCUS2176</name>
</gene>
<evidence type="ECO:0000259" key="5">
    <source>
        <dbReference type="Pfam" id="PF07731"/>
    </source>
</evidence>
<proteinExistence type="inferred from homology"/>
<dbReference type="Proteomes" id="UP000595140">
    <property type="component" value="Unassembled WGS sequence"/>
</dbReference>
<evidence type="ECO:0000256" key="3">
    <source>
        <dbReference type="SAM" id="MobiDB-lite"/>
    </source>
</evidence>
<name>A0A484K4F7_9ASTE</name>
<dbReference type="AlphaFoldDB" id="A0A484K4F7"/>
<organism evidence="7 8">
    <name type="scientific">Cuscuta campestris</name>
    <dbReference type="NCBI Taxonomy" id="132261"/>
    <lineage>
        <taxon>Eukaryota</taxon>
        <taxon>Viridiplantae</taxon>
        <taxon>Streptophyta</taxon>
        <taxon>Embryophyta</taxon>
        <taxon>Tracheophyta</taxon>
        <taxon>Spermatophyta</taxon>
        <taxon>Magnoliopsida</taxon>
        <taxon>eudicotyledons</taxon>
        <taxon>Gunneridae</taxon>
        <taxon>Pentapetalae</taxon>
        <taxon>asterids</taxon>
        <taxon>lamiids</taxon>
        <taxon>Solanales</taxon>
        <taxon>Convolvulaceae</taxon>
        <taxon>Cuscuteae</taxon>
        <taxon>Cuscuta</taxon>
        <taxon>Cuscuta subgen. Grammica</taxon>
        <taxon>Cuscuta sect. Cleistogrammica</taxon>
    </lineage>
</organism>
<evidence type="ECO:0000259" key="4">
    <source>
        <dbReference type="Pfam" id="PF00394"/>
    </source>
</evidence>
<accession>A0A484K4F7</accession>
<dbReference type="Pfam" id="PF07731">
    <property type="entry name" value="Cu-oxidase_2"/>
    <property type="match status" value="2"/>
</dbReference>
<feature type="domain" description="Plastocyanin-like" evidence="5">
    <location>
        <begin position="223"/>
        <end position="321"/>
    </location>
</feature>
<keyword evidence="8" id="KW-1185">Reference proteome</keyword>
<dbReference type="InterPro" id="IPR045087">
    <property type="entry name" value="Cu-oxidase_fam"/>
</dbReference>
<evidence type="ECO:0000256" key="2">
    <source>
        <dbReference type="ARBA" id="ARBA00023180"/>
    </source>
</evidence>
<evidence type="ECO:0000313" key="7">
    <source>
        <dbReference type="EMBL" id="VFQ60400.1"/>
    </source>
</evidence>
<dbReference type="SUPFAM" id="SSF49503">
    <property type="entry name" value="Cupredoxins"/>
    <property type="match status" value="5"/>
</dbReference>